<dbReference type="RefSeq" id="WP_189494399.1">
    <property type="nucleotide sequence ID" value="NZ_BMZT01000001.1"/>
</dbReference>
<dbReference type="InterPro" id="IPR047111">
    <property type="entry name" value="YbaP-like"/>
</dbReference>
<dbReference type="PANTHER" id="PTHR40590:SF1">
    <property type="entry name" value="CYTOPLASMIC PROTEIN"/>
    <property type="match status" value="1"/>
</dbReference>
<reference evidence="2 3" key="1">
    <citation type="submission" date="2024-09" db="EMBL/GenBank/DDBJ databases">
        <authorList>
            <person name="Sun Q."/>
            <person name="Mori K."/>
        </authorList>
    </citation>
    <scope>NUCLEOTIDE SEQUENCE [LARGE SCALE GENOMIC DNA]</scope>
    <source>
        <strain evidence="2 3">KCTC 52403</strain>
    </source>
</reference>
<organism evidence="2 3">
    <name type="scientific">Luteimonas padinae</name>
    <dbReference type="NCBI Taxonomy" id="1714359"/>
    <lineage>
        <taxon>Bacteria</taxon>
        <taxon>Pseudomonadati</taxon>
        <taxon>Pseudomonadota</taxon>
        <taxon>Gammaproteobacteria</taxon>
        <taxon>Lysobacterales</taxon>
        <taxon>Lysobacteraceae</taxon>
        <taxon>Luteimonas</taxon>
    </lineage>
</organism>
<dbReference type="PANTHER" id="PTHR40590">
    <property type="entry name" value="CYTOPLASMIC PROTEIN-RELATED"/>
    <property type="match status" value="1"/>
</dbReference>
<protein>
    <submittedName>
        <fullName evidence="2">TraB/GumN family protein</fullName>
    </submittedName>
</protein>
<comment type="caution">
    <text evidence="2">The sequence shown here is derived from an EMBL/GenBank/DDBJ whole genome shotgun (WGS) entry which is preliminary data.</text>
</comment>
<gene>
    <name evidence="2" type="ORF">ACFFFU_10155</name>
</gene>
<evidence type="ECO:0000313" key="2">
    <source>
        <dbReference type="EMBL" id="MFC0718109.1"/>
    </source>
</evidence>
<proteinExistence type="predicted"/>
<sequence>MTTFHKRTPSPVLAAALTASIAVGTATAALAAPQAVSPAAPPATAEAAAKAPPVPLLWKVSDDDNSLYLLGSFHLLLPGDYPLSRDVDMAFADAEKLVFEMAPDELASPQLAIQMAQAAMRADGSTLDQQLGPELAAKLASWGQASAAQLAATGMTVEVLQRFEPWFVGMMVTITQMMGLGFDPALGLDAHMGGLAHQAQKPATGLETGAQQIAFLDGMDAGEQLQMLEQALDQAEAGADQTLALHAAWRAGDVEAILAGTVAELRRDFPELYRAINVERNNAWLPKLEARLREDGDDDTLVVVGAMHLLGEDGVVEKLRAKGYAVERVCSACAAP</sequence>
<name>A0ABV6SXG6_9GAMM</name>
<dbReference type="Proteomes" id="UP001589898">
    <property type="component" value="Unassembled WGS sequence"/>
</dbReference>
<feature type="chain" id="PRO_5046830567" evidence="1">
    <location>
        <begin position="32"/>
        <end position="336"/>
    </location>
</feature>
<dbReference type="CDD" id="cd14789">
    <property type="entry name" value="Tiki"/>
    <property type="match status" value="1"/>
</dbReference>
<feature type="signal peptide" evidence="1">
    <location>
        <begin position="1"/>
        <end position="31"/>
    </location>
</feature>
<dbReference type="InterPro" id="IPR002816">
    <property type="entry name" value="TraB/PrgY/GumN_fam"/>
</dbReference>
<keyword evidence="3" id="KW-1185">Reference proteome</keyword>
<keyword evidence="1" id="KW-0732">Signal</keyword>
<dbReference type="Pfam" id="PF01963">
    <property type="entry name" value="TraB_PrgY_gumN"/>
    <property type="match status" value="1"/>
</dbReference>
<evidence type="ECO:0000256" key="1">
    <source>
        <dbReference type="SAM" id="SignalP"/>
    </source>
</evidence>
<accession>A0ABV6SXG6</accession>
<evidence type="ECO:0000313" key="3">
    <source>
        <dbReference type="Proteomes" id="UP001589898"/>
    </source>
</evidence>
<dbReference type="EMBL" id="JBHLTF010000031">
    <property type="protein sequence ID" value="MFC0718109.1"/>
    <property type="molecule type" value="Genomic_DNA"/>
</dbReference>